<organism evidence="2 3">
    <name type="scientific">Cryobacterium zongtaii</name>
    <dbReference type="NCBI Taxonomy" id="1259217"/>
    <lineage>
        <taxon>Bacteria</taxon>
        <taxon>Bacillati</taxon>
        <taxon>Actinomycetota</taxon>
        <taxon>Actinomycetes</taxon>
        <taxon>Micrococcales</taxon>
        <taxon>Microbacteriaceae</taxon>
        <taxon>Cryobacterium</taxon>
    </lineage>
</organism>
<keyword evidence="1" id="KW-0472">Membrane</keyword>
<keyword evidence="1" id="KW-1133">Transmembrane helix</keyword>
<dbReference type="Proteomes" id="UP000237104">
    <property type="component" value="Unassembled WGS sequence"/>
</dbReference>
<evidence type="ECO:0000313" key="3">
    <source>
        <dbReference type="Proteomes" id="UP000237104"/>
    </source>
</evidence>
<accession>A0A2S3ZE20</accession>
<evidence type="ECO:0000313" key="2">
    <source>
        <dbReference type="EMBL" id="POH64690.1"/>
    </source>
</evidence>
<name>A0A2S3ZE20_9MICO</name>
<protein>
    <submittedName>
        <fullName evidence="2">Uncharacterized protein</fullName>
    </submittedName>
</protein>
<sequence>MAFCVALTRAFVNFFQAGRVHLPIDLIELIPVGIMFWITVGSYNLPFFGAVAAAITYCAVIVQDALTSP</sequence>
<comment type="caution">
    <text evidence="2">The sequence shown here is derived from an EMBL/GenBank/DDBJ whole genome shotgun (WGS) entry which is preliminary data.</text>
</comment>
<proteinExistence type="predicted"/>
<evidence type="ECO:0000256" key="1">
    <source>
        <dbReference type="SAM" id="Phobius"/>
    </source>
</evidence>
<dbReference type="AlphaFoldDB" id="A0A2S3ZE20"/>
<dbReference type="EMBL" id="PPXF01000045">
    <property type="protein sequence ID" value="POH64690.1"/>
    <property type="molecule type" value="Genomic_DNA"/>
</dbReference>
<feature type="transmembrane region" description="Helical" evidence="1">
    <location>
        <begin position="45"/>
        <end position="66"/>
    </location>
</feature>
<keyword evidence="1" id="KW-0812">Transmembrane</keyword>
<reference evidence="2 3" key="1">
    <citation type="submission" date="2018-01" db="EMBL/GenBank/DDBJ databases">
        <title>Cryobacterium sp. nov., from glaciers in China.</title>
        <authorList>
            <person name="Liu Q."/>
            <person name="Xin Y.-H."/>
        </authorList>
    </citation>
    <scope>NUCLEOTIDE SEQUENCE [LARGE SCALE GENOMIC DNA]</scope>
    <source>
        <strain evidence="2 3">TMB1-8</strain>
    </source>
</reference>
<gene>
    <name evidence="2" type="ORF">C3B59_09625</name>
</gene>